<organism evidence="3 4">
    <name type="scientific">Cohnella yongneupensis</name>
    <dbReference type="NCBI Taxonomy" id="425006"/>
    <lineage>
        <taxon>Bacteria</taxon>
        <taxon>Bacillati</taxon>
        <taxon>Bacillota</taxon>
        <taxon>Bacilli</taxon>
        <taxon>Bacillales</taxon>
        <taxon>Paenibacillaceae</taxon>
        <taxon>Cohnella</taxon>
    </lineage>
</organism>
<gene>
    <name evidence="3" type="ORF">ACFPQ4_01910</name>
</gene>
<evidence type="ECO:0000256" key="1">
    <source>
        <dbReference type="SAM" id="Phobius"/>
    </source>
</evidence>
<feature type="transmembrane region" description="Helical" evidence="1">
    <location>
        <begin position="64"/>
        <end position="89"/>
    </location>
</feature>
<dbReference type="InterPro" id="IPR012340">
    <property type="entry name" value="NA-bd_OB-fold"/>
</dbReference>
<evidence type="ECO:0000259" key="2">
    <source>
        <dbReference type="Pfam" id="PF25842"/>
    </source>
</evidence>
<reference evidence="4" key="1">
    <citation type="journal article" date="2019" name="Int. J. Syst. Evol. Microbiol.">
        <title>The Global Catalogue of Microorganisms (GCM) 10K type strain sequencing project: providing services to taxonomists for standard genome sequencing and annotation.</title>
        <authorList>
            <consortium name="The Broad Institute Genomics Platform"/>
            <consortium name="The Broad Institute Genome Sequencing Center for Infectious Disease"/>
            <person name="Wu L."/>
            <person name="Ma J."/>
        </authorList>
    </citation>
    <scope>NUCLEOTIDE SEQUENCE [LARGE SCALE GENOMIC DNA]</scope>
    <source>
        <strain evidence="4">CGMCC 1.18578</strain>
    </source>
</reference>
<keyword evidence="1" id="KW-0812">Transmembrane</keyword>
<dbReference type="InterPro" id="IPR058653">
    <property type="entry name" value="NfeD2_TM"/>
</dbReference>
<keyword evidence="1" id="KW-0472">Membrane</keyword>
<dbReference type="EMBL" id="JBHSNC010000006">
    <property type="protein sequence ID" value="MFC5528212.1"/>
    <property type="molecule type" value="Genomic_DNA"/>
</dbReference>
<dbReference type="RefSeq" id="WP_378110034.1">
    <property type="nucleotide sequence ID" value="NZ_JBHSNC010000006.1"/>
</dbReference>
<sequence length="164" mass="16956">METLMMALFLIGVGYAVLTTIVGDLFGMEAHAGGLPFLSPTVIATFVTVFGGIGYLLLHNTDLTAVPVAGLALLAALGVSSAILFLVVIPLHAAQKGVALSAKTMIGREAKVVTSIEVRRVGEIVYEQGGSRHSAPAKANGNIEQGAEVRIVGELAGTFVVEKI</sequence>
<accession>A0ABW0QX95</accession>
<proteinExistence type="predicted"/>
<name>A0ABW0QX95_9BACL</name>
<dbReference type="Pfam" id="PF25842">
    <property type="entry name" value="NfeD_TM"/>
    <property type="match status" value="1"/>
</dbReference>
<dbReference type="Proteomes" id="UP001596108">
    <property type="component" value="Unassembled WGS sequence"/>
</dbReference>
<dbReference type="Gene3D" id="2.40.50.140">
    <property type="entry name" value="Nucleic acid-binding proteins"/>
    <property type="match status" value="1"/>
</dbReference>
<protein>
    <recommendedName>
        <fullName evidence="2">Membrane protein NfeD2 N-terminal transmembrane domain-containing protein</fullName>
    </recommendedName>
</protein>
<feature type="transmembrane region" description="Helical" evidence="1">
    <location>
        <begin position="6"/>
        <end position="26"/>
    </location>
</feature>
<feature type="domain" description="Membrane protein NfeD2 N-terminal transmembrane" evidence="2">
    <location>
        <begin position="1"/>
        <end position="95"/>
    </location>
</feature>
<keyword evidence="1" id="KW-1133">Transmembrane helix</keyword>
<feature type="transmembrane region" description="Helical" evidence="1">
    <location>
        <begin position="38"/>
        <end position="58"/>
    </location>
</feature>
<comment type="caution">
    <text evidence="3">The sequence shown here is derived from an EMBL/GenBank/DDBJ whole genome shotgun (WGS) entry which is preliminary data.</text>
</comment>
<evidence type="ECO:0000313" key="3">
    <source>
        <dbReference type="EMBL" id="MFC5528212.1"/>
    </source>
</evidence>
<keyword evidence="4" id="KW-1185">Reference proteome</keyword>
<evidence type="ECO:0000313" key="4">
    <source>
        <dbReference type="Proteomes" id="UP001596108"/>
    </source>
</evidence>